<gene>
    <name evidence="1" type="ORF">RPERSI_LOCUS12215</name>
</gene>
<evidence type="ECO:0000313" key="1">
    <source>
        <dbReference type="EMBL" id="CAG8731583.1"/>
    </source>
</evidence>
<evidence type="ECO:0000313" key="2">
    <source>
        <dbReference type="Proteomes" id="UP000789920"/>
    </source>
</evidence>
<comment type="caution">
    <text evidence="1">The sequence shown here is derived from an EMBL/GenBank/DDBJ whole genome shotgun (WGS) entry which is preliminary data.</text>
</comment>
<dbReference type="EMBL" id="CAJVQC010025949">
    <property type="protein sequence ID" value="CAG8731583.1"/>
    <property type="molecule type" value="Genomic_DNA"/>
</dbReference>
<organism evidence="1 2">
    <name type="scientific">Racocetra persica</name>
    <dbReference type="NCBI Taxonomy" id="160502"/>
    <lineage>
        <taxon>Eukaryota</taxon>
        <taxon>Fungi</taxon>
        <taxon>Fungi incertae sedis</taxon>
        <taxon>Mucoromycota</taxon>
        <taxon>Glomeromycotina</taxon>
        <taxon>Glomeromycetes</taxon>
        <taxon>Diversisporales</taxon>
        <taxon>Gigasporaceae</taxon>
        <taxon>Racocetra</taxon>
    </lineage>
</organism>
<name>A0ACA9Q2E6_9GLOM</name>
<dbReference type="Proteomes" id="UP000789920">
    <property type="component" value="Unassembled WGS sequence"/>
</dbReference>
<sequence>MAFCSKRVLSDLNKNDLDIFKKPDHKFIYGALYTQYKEDSDIKDSRIWFFVVVISYDFSRGVITALTQDYKIVQAIGLIVTELVLLILLNQFRPFKTSLMNILNICASVLRLFVSILLTTLIFVNIQPLETVICILQFMLVFMLIFVILLQLITTIRDSCCKKKGSENEENEKNN</sequence>
<reference evidence="1" key="1">
    <citation type="submission" date="2021-06" db="EMBL/GenBank/DDBJ databases">
        <authorList>
            <person name="Kallberg Y."/>
            <person name="Tangrot J."/>
            <person name="Rosling A."/>
        </authorList>
    </citation>
    <scope>NUCLEOTIDE SEQUENCE</scope>
    <source>
        <strain evidence="1">MA461A</strain>
    </source>
</reference>
<protein>
    <submittedName>
        <fullName evidence="1">16072_t:CDS:1</fullName>
    </submittedName>
</protein>
<accession>A0ACA9Q2E6</accession>
<keyword evidence="2" id="KW-1185">Reference proteome</keyword>
<proteinExistence type="predicted"/>